<dbReference type="GO" id="GO:0030246">
    <property type="term" value="F:carbohydrate binding"/>
    <property type="evidence" value="ECO:0007669"/>
    <property type="project" value="InterPro"/>
</dbReference>
<dbReference type="Gene3D" id="2.10.10.90">
    <property type="match status" value="1"/>
</dbReference>
<dbReference type="GO" id="GO:0004553">
    <property type="term" value="F:hydrolase activity, hydrolyzing O-glycosyl compounds"/>
    <property type="evidence" value="ECO:0007669"/>
    <property type="project" value="InterPro"/>
</dbReference>
<sequence>MDKLKMAQDLRKALELFAQTVTNESALEFPTLYPEYQIGVTYTEKQIISYDADSEGNPQLYRVAQSHTSQSDWKPKETPSLYTPISFDSSGYEEWKQPTGAHDAYNKGTIVKYKNKLYKSLIDGNTYSPEAYPAGWEEYTE</sequence>
<dbReference type="EMBL" id="BK015299">
    <property type="protein sequence ID" value="DAE00093.1"/>
    <property type="molecule type" value="Genomic_DNA"/>
</dbReference>
<accession>A0A8S5P099</accession>
<dbReference type="SUPFAM" id="SSF51055">
    <property type="entry name" value="Carbohydrate binding domain"/>
    <property type="match status" value="1"/>
</dbReference>
<organism evidence="1">
    <name type="scientific">Siphoviridae sp. ctTBR23</name>
    <dbReference type="NCBI Taxonomy" id="2825515"/>
    <lineage>
        <taxon>Viruses</taxon>
        <taxon>Duplodnaviria</taxon>
        <taxon>Heunggongvirae</taxon>
        <taxon>Uroviricota</taxon>
        <taxon>Caudoviricetes</taxon>
    </lineage>
</organism>
<dbReference type="GO" id="GO:0005576">
    <property type="term" value="C:extracellular region"/>
    <property type="evidence" value="ECO:0007669"/>
    <property type="project" value="InterPro"/>
</dbReference>
<reference evidence="1" key="1">
    <citation type="journal article" date="2021" name="Proc. Natl. Acad. Sci. U.S.A.">
        <title>A Catalog of Tens of Thousands of Viruses from Human Metagenomes Reveals Hidden Associations with Chronic Diseases.</title>
        <authorList>
            <person name="Tisza M.J."/>
            <person name="Buck C.B."/>
        </authorList>
    </citation>
    <scope>NUCLEOTIDE SEQUENCE</scope>
    <source>
        <strain evidence="1">CtTBR23</strain>
    </source>
</reference>
<protein>
    <submittedName>
        <fullName evidence="1">ChiA1-BD-binding domain protein</fullName>
    </submittedName>
</protein>
<dbReference type="InterPro" id="IPR036573">
    <property type="entry name" value="CBM_sf_5/12"/>
</dbReference>
<proteinExistence type="predicted"/>
<dbReference type="GO" id="GO:0005975">
    <property type="term" value="P:carbohydrate metabolic process"/>
    <property type="evidence" value="ECO:0007669"/>
    <property type="project" value="InterPro"/>
</dbReference>
<name>A0A8S5P099_9CAUD</name>
<evidence type="ECO:0000313" key="1">
    <source>
        <dbReference type="EMBL" id="DAE00093.1"/>
    </source>
</evidence>